<evidence type="ECO:0000256" key="1">
    <source>
        <dbReference type="SAM" id="SignalP"/>
    </source>
</evidence>
<dbReference type="Proteomes" id="UP000317728">
    <property type="component" value="Chromosome"/>
</dbReference>
<dbReference type="InterPro" id="IPR005152">
    <property type="entry name" value="Lipase_secreted"/>
</dbReference>
<protein>
    <submittedName>
        <fullName evidence="3">Alpha/beta fold hydrolase</fullName>
    </submittedName>
</protein>
<dbReference type="GO" id="GO:0016042">
    <property type="term" value="P:lipid catabolic process"/>
    <property type="evidence" value="ECO:0007669"/>
    <property type="project" value="InterPro"/>
</dbReference>
<sequence>MRSQSRGTGTITVTAATLAALVLLSGCSSGTSAGGSSVVAPIESVGDTYVVPSDLKGERGRLLGAKAVEFGGDQIGAERRTILYESRNSHGAPVAVSGTVLIPKGNPPEGGWPVVSWAHGTVGVADRCAPSHRPDMGYPSYAQYLNGLVQSGYAVVATDYIGLGTPGGHTYMNAVDQKNAVEDIVPAARALDPRLSQKWFVSGHSQGGAAALEATWSEDGASIADRPAATIALAPGNNLGPGLERFAAGGDTHPVRALYFMYGILGMEATGPDIGVDGLLSGAGEHFKQQVSGTCLFDDPMPFSSPDPQSLFKTPRDAGAWDAAIRRASEYGNPDQKPANGPVLVITGSDDLDVPAAGTHALVATLRSQHGDIEELVVPGEDHEQPVNSTFCSQLRFLAGHGGVKLSGPCAGS</sequence>
<name>A0AB73U4R5_MYCCH</name>
<dbReference type="SUPFAM" id="SSF53474">
    <property type="entry name" value="alpha/beta-Hydrolases"/>
    <property type="match status" value="1"/>
</dbReference>
<dbReference type="PANTHER" id="PTHR34853">
    <property type="match status" value="1"/>
</dbReference>
<dbReference type="PROSITE" id="PS51257">
    <property type="entry name" value="PROKAR_LIPOPROTEIN"/>
    <property type="match status" value="1"/>
</dbReference>
<proteinExistence type="predicted"/>
<dbReference type="InterPro" id="IPR022742">
    <property type="entry name" value="Hydrolase_4"/>
</dbReference>
<dbReference type="AlphaFoldDB" id="A0AB73U4R5"/>
<feature type="signal peptide" evidence="1">
    <location>
        <begin position="1"/>
        <end position="33"/>
    </location>
</feature>
<keyword evidence="3" id="KW-0378">Hydrolase</keyword>
<gene>
    <name evidence="3" type="ORF">FJK96_17755</name>
</gene>
<dbReference type="PANTHER" id="PTHR34853:SF1">
    <property type="entry name" value="LIPASE 5"/>
    <property type="match status" value="1"/>
</dbReference>
<feature type="chain" id="PRO_5044496393" evidence="1">
    <location>
        <begin position="34"/>
        <end position="413"/>
    </location>
</feature>
<evidence type="ECO:0000313" key="4">
    <source>
        <dbReference type="Proteomes" id="UP000317728"/>
    </source>
</evidence>
<reference evidence="3 4" key="1">
    <citation type="submission" date="2019-06" db="EMBL/GenBank/DDBJ databases">
        <title>Whole geneome sequnce of Mycobacteroides chelonae M77 isolated from bovine milk from Meghalaya, India.</title>
        <authorList>
            <person name="Vise E."/>
            <person name="Das S."/>
            <person name="Garg A."/>
            <person name="Ghatak S."/>
            <person name="Shakuntala I."/>
            <person name="Milton A.A.P."/>
            <person name="Karam A."/>
            <person name="Sanjukta R."/>
            <person name="Puro K."/>
            <person name="Sen A."/>
        </authorList>
    </citation>
    <scope>NUCLEOTIDE SEQUENCE [LARGE SCALE GENOMIC DNA]</scope>
    <source>
        <strain evidence="3 4">M77</strain>
    </source>
</reference>
<dbReference type="EMBL" id="CP041150">
    <property type="protein sequence ID" value="QDF71816.1"/>
    <property type="molecule type" value="Genomic_DNA"/>
</dbReference>
<feature type="domain" description="Serine aminopeptidase S33" evidence="2">
    <location>
        <begin position="140"/>
        <end position="373"/>
    </location>
</feature>
<dbReference type="PIRSF" id="PIRSF029171">
    <property type="entry name" value="Esterase_LipA"/>
    <property type="match status" value="1"/>
</dbReference>
<organism evidence="3 4">
    <name type="scientific">Mycobacteroides chelonae</name>
    <name type="common">Mycobacterium chelonae</name>
    <dbReference type="NCBI Taxonomy" id="1774"/>
    <lineage>
        <taxon>Bacteria</taxon>
        <taxon>Bacillati</taxon>
        <taxon>Actinomycetota</taxon>
        <taxon>Actinomycetes</taxon>
        <taxon>Mycobacteriales</taxon>
        <taxon>Mycobacteriaceae</taxon>
        <taxon>Mycobacteroides</taxon>
    </lineage>
</organism>
<accession>A0AB73U4R5</accession>
<evidence type="ECO:0000259" key="2">
    <source>
        <dbReference type="Pfam" id="PF12146"/>
    </source>
</evidence>
<dbReference type="Gene3D" id="3.40.50.1820">
    <property type="entry name" value="alpha/beta hydrolase"/>
    <property type="match status" value="1"/>
</dbReference>
<dbReference type="InterPro" id="IPR029058">
    <property type="entry name" value="AB_hydrolase_fold"/>
</dbReference>
<evidence type="ECO:0000313" key="3">
    <source>
        <dbReference type="EMBL" id="QDF71816.1"/>
    </source>
</evidence>
<dbReference type="Pfam" id="PF12146">
    <property type="entry name" value="Hydrolase_4"/>
    <property type="match status" value="1"/>
</dbReference>
<dbReference type="GO" id="GO:0004806">
    <property type="term" value="F:triacylglycerol lipase activity"/>
    <property type="evidence" value="ECO:0007669"/>
    <property type="project" value="InterPro"/>
</dbReference>
<keyword evidence="1" id="KW-0732">Signal</keyword>